<sequence length="379" mass="43835">MIFREFGHSGVKVSQLGFGAMRFPLTEEYDPTTIDEPAATRMLHYAIDNGINYIDTAYPYHRQTSESFVGRALKGSYRQKVYLATKMPVWLVKSKRDPGKYFEEQLQRLQTDYIDMYLLHSLGKSAWTKVREYEVLDFLVGILKAGKTRFVGFSYHDELPLFKEIVDAYAWAFCLIQLNYVDTHYQAGLEGLEYAYNKGIRVLIMEPLRGGKLANRVPREVLDIIARSRWKQTPAEFALRWVLNRPEVSCVLSGMSSLEQVKRNIGFAADDHRNSLTPKELALYARAKEFYQSRTKVGCTECGYCMPCPQKIPISFVLELYNDACMYDAIQDSQWMYKVFVKPENRADQCTECGECEEKCPQNIQIMDSLKEAHRLLKQ</sequence>
<organism evidence="5 6">
    <name type="scientific">candidate division WOR_3 bacterium SM1_77</name>
    <dbReference type="NCBI Taxonomy" id="1703778"/>
    <lineage>
        <taxon>Bacteria</taxon>
        <taxon>Bacteria division WOR-3</taxon>
    </lineage>
</organism>
<dbReference type="Pfam" id="PF13183">
    <property type="entry name" value="Fer4_8"/>
    <property type="match status" value="1"/>
</dbReference>
<evidence type="ECO:0000256" key="2">
    <source>
        <dbReference type="ARBA" id="ARBA00023004"/>
    </source>
</evidence>
<dbReference type="PATRIC" id="fig|1703778.3.peg.1337"/>
<dbReference type="PRINTS" id="PR00069">
    <property type="entry name" value="ALDKETRDTASE"/>
</dbReference>
<dbReference type="InterPro" id="IPR036812">
    <property type="entry name" value="NAD(P)_OxRdtase_dom_sf"/>
</dbReference>
<dbReference type="Gene3D" id="3.20.20.100">
    <property type="entry name" value="NADP-dependent oxidoreductase domain"/>
    <property type="match status" value="1"/>
</dbReference>
<keyword evidence="2" id="KW-0408">Iron</keyword>
<keyword evidence="3" id="KW-0411">Iron-sulfur</keyword>
<dbReference type="GO" id="GO:0046872">
    <property type="term" value="F:metal ion binding"/>
    <property type="evidence" value="ECO:0007669"/>
    <property type="project" value="UniProtKB-KW"/>
</dbReference>
<gene>
    <name evidence="5" type="ORF">AMJ74_01800</name>
</gene>
<evidence type="ECO:0000313" key="6">
    <source>
        <dbReference type="Proteomes" id="UP000050975"/>
    </source>
</evidence>
<dbReference type="InterPro" id="IPR020471">
    <property type="entry name" value="AKR"/>
</dbReference>
<accession>A0A0S8K295</accession>
<comment type="caution">
    <text evidence="5">The sequence shown here is derived from an EMBL/GenBank/DDBJ whole genome shotgun (WGS) entry which is preliminary data.</text>
</comment>
<keyword evidence="1" id="KW-0479">Metal-binding</keyword>
<evidence type="ECO:0000259" key="4">
    <source>
        <dbReference type="PROSITE" id="PS51379"/>
    </source>
</evidence>
<dbReference type="CDD" id="cd19096">
    <property type="entry name" value="AKR_Fe-S_oxidoreductase"/>
    <property type="match status" value="1"/>
</dbReference>
<dbReference type="Gene3D" id="1.10.1060.10">
    <property type="entry name" value="Alpha-helical ferredoxin"/>
    <property type="match status" value="1"/>
</dbReference>
<evidence type="ECO:0000256" key="1">
    <source>
        <dbReference type="ARBA" id="ARBA00022723"/>
    </source>
</evidence>
<dbReference type="PROSITE" id="PS00198">
    <property type="entry name" value="4FE4S_FER_1"/>
    <property type="match status" value="1"/>
</dbReference>
<dbReference type="PANTHER" id="PTHR43312">
    <property type="entry name" value="D-THREO-ALDOSE 1-DEHYDROGENASE"/>
    <property type="match status" value="1"/>
</dbReference>
<name>A0A0S8K295_UNCW3</name>
<dbReference type="InterPro" id="IPR009051">
    <property type="entry name" value="Helical_ferredxn"/>
</dbReference>
<dbReference type="AlphaFoldDB" id="A0A0S8K295"/>
<feature type="domain" description="4Fe-4S ferredoxin-type" evidence="4">
    <location>
        <begin position="341"/>
        <end position="370"/>
    </location>
</feature>
<dbReference type="GO" id="GO:0051536">
    <property type="term" value="F:iron-sulfur cluster binding"/>
    <property type="evidence" value="ECO:0007669"/>
    <property type="project" value="UniProtKB-KW"/>
</dbReference>
<dbReference type="PROSITE" id="PS51379">
    <property type="entry name" value="4FE4S_FER_2"/>
    <property type="match status" value="1"/>
</dbReference>
<evidence type="ECO:0000256" key="3">
    <source>
        <dbReference type="ARBA" id="ARBA00023014"/>
    </source>
</evidence>
<dbReference type="Pfam" id="PF00248">
    <property type="entry name" value="Aldo_ket_red"/>
    <property type="match status" value="1"/>
</dbReference>
<dbReference type="EMBL" id="LJVE01000019">
    <property type="protein sequence ID" value="KPL15259.1"/>
    <property type="molecule type" value="Genomic_DNA"/>
</dbReference>
<evidence type="ECO:0000313" key="5">
    <source>
        <dbReference type="EMBL" id="KPL15259.1"/>
    </source>
</evidence>
<dbReference type="InterPro" id="IPR053135">
    <property type="entry name" value="AKR2_Oxidoreductase"/>
</dbReference>
<dbReference type="InterPro" id="IPR017896">
    <property type="entry name" value="4Fe4S_Fe-S-bd"/>
</dbReference>
<dbReference type="SUPFAM" id="SSF51430">
    <property type="entry name" value="NAD(P)-linked oxidoreductase"/>
    <property type="match status" value="1"/>
</dbReference>
<dbReference type="InterPro" id="IPR023210">
    <property type="entry name" value="NADP_OxRdtase_dom"/>
</dbReference>
<proteinExistence type="predicted"/>
<dbReference type="SUPFAM" id="SSF46548">
    <property type="entry name" value="alpha-helical ferredoxin"/>
    <property type="match status" value="1"/>
</dbReference>
<dbReference type="PANTHER" id="PTHR43312:SF2">
    <property type="entry name" value="OXIDOREDUCTASE"/>
    <property type="match status" value="1"/>
</dbReference>
<reference evidence="5 6" key="1">
    <citation type="journal article" date="2015" name="Microbiome">
        <title>Genomic resolution of linkages in carbon, nitrogen, and sulfur cycling among widespread estuary sediment bacteria.</title>
        <authorList>
            <person name="Baker B.J."/>
            <person name="Lazar C.S."/>
            <person name="Teske A.P."/>
            <person name="Dick G.J."/>
        </authorList>
    </citation>
    <scope>NUCLEOTIDE SEQUENCE [LARGE SCALE GENOMIC DNA]</scope>
    <source>
        <strain evidence="5">SM1_77</strain>
    </source>
</reference>
<dbReference type="InterPro" id="IPR017900">
    <property type="entry name" value="4Fe4S_Fe_S_CS"/>
</dbReference>
<dbReference type="GO" id="GO:0016491">
    <property type="term" value="F:oxidoreductase activity"/>
    <property type="evidence" value="ECO:0007669"/>
    <property type="project" value="InterPro"/>
</dbReference>
<dbReference type="Proteomes" id="UP000050975">
    <property type="component" value="Unassembled WGS sequence"/>
</dbReference>
<protein>
    <submittedName>
        <fullName evidence="5">Aldo/keto reductase</fullName>
    </submittedName>
</protein>